<accession>A7IAT0</accession>
<dbReference type="InterPro" id="IPR036984">
    <property type="entry name" value="NrpR_dom_sf"/>
</dbReference>
<dbReference type="InterPro" id="IPR038982">
    <property type="entry name" value="NrpR"/>
</dbReference>
<evidence type="ECO:0000259" key="1">
    <source>
        <dbReference type="Pfam" id="PF01995"/>
    </source>
</evidence>
<dbReference type="RefSeq" id="WP_012107902.1">
    <property type="nucleotide sequence ID" value="NC_009712.1"/>
</dbReference>
<dbReference type="EMBL" id="CP000780">
    <property type="protein sequence ID" value="ABS56841.1"/>
    <property type="molecule type" value="Genomic_DNA"/>
</dbReference>
<protein>
    <recommendedName>
        <fullName evidence="1">NrpR regulatory domain-containing protein</fullName>
    </recommendedName>
</protein>
<dbReference type="AlphaFoldDB" id="A7IAT0"/>
<organism evidence="2 3">
    <name type="scientific">Methanoregula boonei (strain DSM 21154 / JCM 14090 / 6A8)</name>
    <dbReference type="NCBI Taxonomy" id="456442"/>
    <lineage>
        <taxon>Archaea</taxon>
        <taxon>Methanobacteriati</taxon>
        <taxon>Methanobacteriota</taxon>
        <taxon>Stenosarchaea group</taxon>
        <taxon>Methanomicrobia</taxon>
        <taxon>Methanomicrobiales</taxon>
        <taxon>Methanoregulaceae</taxon>
        <taxon>Methanoregula</taxon>
    </lineage>
</organism>
<dbReference type="PANTHER" id="PTHR41964">
    <property type="entry name" value="GLOBAL NITROGEN REGULATOR NRPR"/>
    <property type="match status" value="1"/>
</dbReference>
<evidence type="ECO:0000313" key="2">
    <source>
        <dbReference type="EMBL" id="ABS56841.1"/>
    </source>
</evidence>
<keyword evidence="3" id="KW-1185">Reference proteome</keyword>
<evidence type="ECO:0000313" key="3">
    <source>
        <dbReference type="Proteomes" id="UP000002408"/>
    </source>
</evidence>
<dbReference type="STRING" id="456442.Mboo_2327"/>
<dbReference type="Pfam" id="PF01995">
    <property type="entry name" value="NRD1_2"/>
    <property type="match status" value="1"/>
</dbReference>
<dbReference type="InterPro" id="IPR002846">
    <property type="entry name" value="NRD"/>
</dbReference>
<proteinExistence type="predicted"/>
<gene>
    <name evidence="2" type="ordered locus">Mboo_2327</name>
</gene>
<sequence>MTGPLKFVNHSIDDYAMQVTYDPAKGTGKVVYNITLVKNEDFEYAVSVLRDAYKTGVSVSGLVRFASSNEKIEDFVVPDGFTAICTVCSLTFDGLLIRRGIPINPIGGGVVEVEDRSPIRFTHIILYEHTTIDPLQVLISQQITSVNDVMRKGSGNILANIREFHMEAEPLVGQVLDELVESSFTGILEVGVPNIPLLGVPGSPQYVSIAAVGGTNPIAAIREGGRFVQTQALKGVMDVEKFVEIRDY</sequence>
<reference evidence="3" key="1">
    <citation type="journal article" date="2015" name="Microbiology">
        <title>Genome of Methanoregula boonei 6A8 reveals adaptations to oligotrophic peatland environments.</title>
        <authorList>
            <person name="Braeuer S."/>
            <person name="Cadillo-Quiroz H."/>
            <person name="Kyrpides N."/>
            <person name="Woyke T."/>
            <person name="Goodwin L."/>
            <person name="Detter C."/>
            <person name="Podell S."/>
            <person name="Yavitt J.B."/>
            <person name="Zinder S.H."/>
        </authorList>
    </citation>
    <scope>NUCLEOTIDE SEQUENCE [LARGE SCALE GENOMIC DNA]</scope>
    <source>
        <strain evidence="3">DSM 21154 / JCM 14090 / 6A8</strain>
    </source>
</reference>
<dbReference type="HOGENOM" id="CLU_073525_0_0_2"/>
<dbReference type="eggNOG" id="arCOG02711">
    <property type="taxonomic scope" value="Archaea"/>
</dbReference>
<dbReference type="PANTHER" id="PTHR41964:SF1">
    <property type="entry name" value="GLOBAL NITROGEN REGULATOR NRPR"/>
    <property type="match status" value="1"/>
</dbReference>
<dbReference type="KEGG" id="mbn:Mboo_2327"/>
<feature type="domain" description="NrpR regulatory" evidence="1">
    <location>
        <begin position="5"/>
        <end position="242"/>
    </location>
</feature>
<dbReference type="Proteomes" id="UP000002408">
    <property type="component" value="Chromosome"/>
</dbReference>
<dbReference type="Gene3D" id="3.30.70.1360">
    <property type="entry name" value="mj0159-like"/>
    <property type="match status" value="2"/>
</dbReference>
<name>A7IAT0_METB6</name>
<dbReference type="OrthoDB" id="358798at2157"/>
<dbReference type="GeneID" id="5410522"/>